<organism evidence="2 3">
    <name type="scientific">Colletotrichum kahawae</name>
    <name type="common">Coffee berry disease fungus</name>
    <dbReference type="NCBI Taxonomy" id="34407"/>
    <lineage>
        <taxon>Eukaryota</taxon>
        <taxon>Fungi</taxon>
        <taxon>Dikarya</taxon>
        <taxon>Ascomycota</taxon>
        <taxon>Pezizomycotina</taxon>
        <taxon>Sordariomycetes</taxon>
        <taxon>Hypocreomycetidae</taxon>
        <taxon>Glomerellales</taxon>
        <taxon>Glomerellaceae</taxon>
        <taxon>Colletotrichum</taxon>
        <taxon>Colletotrichum gloeosporioides species complex</taxon>
    </lineage>
</organism>
<feature type="compositionally biased region" description="Basic and acidic residues" evidence="1">
    <location>
        <begin position="1"/>
        <end position="10"/>
    </location>
</feature>
<protein>
    <submittedName>
        <fullName evidence="2">Uncharacterized protein</fullName>
    </submittedName>
</protein>
<gene>
    <name evidence="2" type="ORF">CKAH01_00490</name>
</gene>
<feature type="region of interest" description="Disordered" evidence="1">
    <location>
        <begin position="111"/>
        <end position="130"/>
    </location>
</feature>
<dbReference type="EMBL" id="VYYT01000001">
    <property type="protein sequence ID" value="KAK2780546.1"/>
    <property type="molecule type" value="Genomic_DNA"/>
</dbReference>
<feature type="compositionally biased region" description="Low complexity" evidence="1">
    <location>
        <begin position="112"/>
        <end position="130"/>
    </location>
</feature>
<dbReference type="Proteomes" id="UP001281614">
    <property type="component" value="Unassembled WGS sequence"/>
</dbReference>
<feature type="region of interest" description="Disordered" evidence="1">
    <location>
        <begin position="1"/>
        <end position="22"/>
    </location>
</feature>
<name>A0AAD9YV90_COLKA</name>
<comment type="caution">
    <text evidence="2">The sequence shown here is derived from an EMBL/GenBank/DDBJ whole genome shotgun (WGS) entry which is preliminary data.</text>
</comment>
<sequence length="130" mass="14121">MGLKKQETKHEKQRKTAPSYSGLAAAAGDMTIESLAPSGDGWKNIAQRHPIVCAQRGQRRRRQSPHVDYHSWGGWTAAGKAWKPWTPTRGAVTMRVSEWLTVEDWSTALKKASAASGGAADQAADQAADH</sequence>
<accession>A0AAD9YV90</accession>
<dbReference type="AlphaFoldDB" id="A0AAD9YV90"/>
<evidence type="ECO:0000313" key="3">
    <source>
        <dbReference type="Proteomes" id="UP001281614"/>
    </source>
</evidence>
<proteinExistence type="predicted"/>
<keyword evidence="3" id="KW-1185">Reference proteome</keyword>
<evidence type="ECO:0000313" key="2">
    <source>
        <dbReference type="EMBL" id="KAK2780546.1"/>
    </source>
</evidence>
<evidence type="ECO:0000256" key="1">
    <source>
        <dbReference type="SAM" id="MobiDB-lite"/>
    </source>
</evidence>
<reference evidence="2" key="1">
    <citation type="submission" date="2023-02" db="EMBL/GenBank/DDBJ databases">
        <title>Colletotrichum kahawae CIFC_Que2 genome sequencing and assembly.</title>
        <authorList>
            <person name="Baroncelli R."/>
        </authorList>
    </citation>
    <scope>NUCLEOTIDE SEQUENCE</scope>
    <source>
        <strain evidence="2">CIFC_Que2</strain>
    </source>
</reference>